<keyword evidence="2" id="KW-0732">Signal</keyword>
<feature type="signal peptide" evidence="2">
    <location>
        <begin position="1"/>
        <end position="25"/>
    </location>
</feature>
<keyword evidence="4" id="KW-1185">Reference proteome</keyword>
<evidence type="ECO:0000313" key="3">
    <source>
        <dbReference type="EMBL" id="GAA3889975.1"/>
    </source>
</evidence>
<gene>
    <name evidence="3" type="ORF">GCM10022276_06250</name>
</gene>
<comment type="caution">
    <text evidence="3">The sequence shown here is derived from an EMBL/GenBank/DDBJ whole genome shotgun (WGS) entry which is preliminary data.</text>
</comment>
<accession>A0ABP7KZZ9</accession>
<protein>
    <submittedName>
        <fullName evidence="3">Uncharacterized protein</fullName>
    </submittedName>
</protein>
<dbReference type="Proteomes" id="UP001500827">
    <property type="component" value="Unassembled WGS sequence"/>
</dbReference>
<organism evidence="3 4">
    <name type="scientific">Sphingomonas limnosediminicola</name>
    <dbReference type="NCBI Taxonomy" id="940133"/>
    <lineage>
        <taxon>Bacteria</taxon>
        <taxon>Pseudomonadati</taxon>
        <taxon>Pseudomonadota</taxon>
        <taxon>Alphaproteobacteria</taxon>
        <taxon>Sphingomonadales</taxon>
        <taxon>Sphingomonadaceae</taxon>
        <taxon>Sphingomonas</taxon>
    </lineage>
</organism>
<name>A0ABP7KZZ9_9SPHN</name>
<feature type="region of interest" description="Disordered" evidence="1">
    <location>
        <begin position="123"/>
        <end position="163"/>
    </location>
</feature>
<sequence length="163" mass="16058">MRILSASAALLALLPLSACKTASSATDGIKSAGSAVASGVSRVPSLVNVNLSNVLNNLALDLKIDKANIPINAQIPINVAANVCGVSINVLSIGAAGGSSKGCTANSISPELKQYIQEQLAANGSVGGGAQTTTGAPTPTTSQPAGTQPATTQPQPQITTPQS</sequence>
<proteinExistence type="predicted"/>
<evidence type="ECO:0000313" key="4">
    <source>
        <dbReference type="Proteomes" id="UP001500827"/>
    </source>
</evidence>
<feature type="chain" id="PRO_5047083756" evidence="2">
    <location>
        <begin position="26"/>
        <end position="163"/>
    </location>
</feature>
<dbReference type="EMBL" id="BAABBM010000001">
    <property type="protein sequence ID" value="GAA3889975.1"/>
    <property type="molecule type" value="Genomic_DNA"/>
</dbReference>
<feature type="compositionally biased region" description="Low complexity" evidence="1">
    <location>
        <begin position="131"/>
        <end position="163"/>
    </location>
</feature>
<evidence type="ECO:0000256" key="2">
    <source>
        <dbReference type="SAM" id="SignalP"/>
    </source>
</evidence>
<reference evidence="4" key="1">
    <citation type="journal article" date="2019" name="Int. J. Syst. Evol. Microbiol.">
        <title>The Global Catalogue of Microorganisms (GCM) 10K type strain sequencing project: providing services to taxonomists for standard genome sequencing and annotation.</title>
        <authorList>
            <consortium name="The Broad Institute Genomics Platform"/>
            <consortium name="The Broad Institute Genome Sequencing Center for Infectious Disease"/>
            <person name="Wu L."/>
            <person name="Ma J."/>
        </authorList>
    </citation>
    <scope>NUCLEOTIDE SEQUENCE [LARGE SCALE GENOMIC DNA]</scope>
    <source>
        <strain evidence="4">JCM 17543</strain>
    </source>
</reference>
<dbReference type="RefSeq" id="WP_344698232.1">
    <property type="nucleotide sequence ID" value="NZ_BAABBM010000001.1"/>
</dbReference>
<evidence type="ECO:0000256" key="1">
    <source>
        <dbReference type="SAM" id="MobiDB-lite"/>
    </source>
</evidence>